<dbReference type="EMBL" id="RXNS01000019">
    <property type="protein sequence ID" value="RTQ99625.1"/>
    <property type="molecule type" value="Genomic_DNA"/>
</dbReference>
<organism evidence="2 3">
    <name type="scientific">Halomonas nitroreducens</name>
    <dbReference type="NCBI Taxonomy" id="447425"/>
    <lineage>
        <taxon>Bacteria</taxon>
        <taxon>Pseudomonadati</taxon>
        <taxon>Pseudomonadota</taxon>
        <taxon>Gammaproteobacteria</taxon>
        <taxon>Oceanospirillales</taxon>
        <taxon>Halomonadaceae</taxon>
        <taxon>Halomonas</taxon>
    </lineage>
</organism>
<feature type="chain" id="PRO_5018719999" description="DUF2946 domain-containing protein" evidence="1">
    <location>
        <begin position="36"/>
        <end position="101"/>
    </location>
</feature>
<dbReference type="Proteomes" id="UP000267400">
    <property type="component" value="Unassembled WGS sequence"/>
</dbReference>
<evidence type="ECO:0000256" key="1">
    <source>
        <dbReference type="SAM" id="SignalP"/>
    </source>
</evidence>
<feature type="signal peptide" evidence="1">
    <location>
        <begin position="1"/>
        <end position="35"/>
    </location>
</feature>
<evidence type="ECO:0000313" key="2">
    <source>
        <dbReference type="EMBL" id="RTQ99625.1"/>
    </source>
</evidence>
<dbReference type="AlphaFoldDB" id="A0A3S0QZH7"/>
<evidence type="ECO:0000313" key="3">
    <source>
        <dbReference type="Proteomes" id="UP000267400"/>
    </source>
</evidence>
<gene>
    <name evidence="2" type="ORF">EKG36_17310</name>
</gene>
<comment type="caution">
    <text evidence="2">The sequence shown here is derived from an EMBL/GenBank/DDBJ whole genome shotgun (WGS) entry which is preliminary data.</text>
</comment>
<protein>
    <recommendedName>
        <fullName evidence="4">DUF2946 domain-containing protein</fullName>
    </recommendedName>
</protein>
<evidence type="ECO:0008006" key="4">
    <source>
        <dbReference type="Google" id="ProtNLM"/>
    </source>
</evidence>
<proteinExistence type="predicted"/>
<sequence>MALRTWTSPHHTAWRRLLALLLVLSFAFATLSSHAVVDACQVDCAQFQGEILDTDESCSAACAAPVTSAQPAVIAPRALPPIAAIAVNDHTPQPPRRPPRA</sequence>
<name>A0A3S0QZH7_9GAMM</name>
<dbReference type="RefSeq" id="WP_126486379.1">
    <property type="nucleotide sequence ID" value="NZ_RXNS01000019.1"/>
</dbReference>
<accession>A0A3S0QZH7</accession>
<keyword evidence="3" id="KW-1185">Reference proteome</keyword>
<dbReference type="OrthoDB" id="6174269at2"/>
<reference evidence="2 3" key="1">
    <citation type="submission" date="2018-12" db="EMBL/GenBank/DDBJ databases">
        <authorList>
            <person name="Yu L."/>
        </authorList>
    </citation>
    <scope>NUCLEOTIDE SEQUENCE [LARGE SCALE GENOMIC DNA]</scope>
    <source>
        <strain evidence="2 3">11S</strain>
    </source>
</reference>
<keyword evidence="1" id="KW-0732">Signal</keyword>